<evidence type="ECO:0000313" key="3">
    <source>
        <dbReference type="Proteomes" id="UP000799538"/>
    </source>
</evidence>
<name>A0A6A6GC45_9PEZI</name>
<gene>
    <name evidence="2" type="ORF">BDZ85DRAFT_261333</name>
</gene>
<dbReference type="EMBL" id="ML992506">
    <property type="protein sequence ID" value="KAF2223294.1"/>
    <property type="molecule type" value="Genomic_DNA"/>
</dbReference>
<organism evidence="2 3">
    <name type="scientific">Elsinoe ampelina</name>
    <dbReference type="NCBI Taxonomy" id="302913"/>
    <lineage>
        <taxon>Eukaryota</taxon>
        <taxon>Fungi</taxon>
        <taxon>Dikarya</taxon>
        <taxon>Ascomycota</taxon>
        <taxon>Pezizomycotina</taxon>
        <taxon>Dothideomycetes</taxon>
        <taxon>Dothideomycetidae</taxon>
        <taxon>Myriangiales</taxon>
        <taxon>Elsinoaceae</taxon>
        <taxon>Elsinoe</taxon>
    </lineage>
</organism>
<feature type="region of interest" description="Disordered" evidence="1">
    <location>
        <begin position="35"/>
        <end position="54"/>
    </location>
</feature>
<evidence type="ECO:0000313" key="2">
    <source>
        <dbReference type="EMBL" id="KAF2223294.1"/>
    </source>
</evidence>
<protein>
    <submittedName>
        <fullName evidence="2">Uncharacterized protein</fullName>
    </submittedName>
</protein>
<dbReference type="AlphaFoldDB" id="A0A6A6GC45"/>
<accession>A0A6A6GC45</accession>
<evidence type="ECO:0000256" key="1">
    <source>
        <dbReference type="SAM" id="MobiDB-lite"/>
    </source>
</evidence>
<dbReference type="Proteomes" id="UP000799538">
    <property type="component" value="Unassembled WGS sequence"/>
</dbReference>
<keyword evidence="3" id="KW-1185">Reference proteome</keyword>
<reference evidence="3" key="1">
    <citation type="journal article" date="2020" name="Stud. Mycol.">
        <title>101 Dothideomycetes genomes: A test case for predicting lifestyles and emergence of pathogens.</title>
        <authorList>
            <person name="Haridas S."/>
            <person name="Albert R."/>
            <person name="Binder M."/>
            <person name="Bloem J."/>
            <person name="LaButti K."/>
            <person name="Salamov A."/>
            <person name="Andreopoulos B."/>
            <person name="Baker S."/>
            <person name="Barry K."/>
            <person name="Bills G."/>
            <person name="Bluhm B."/>
            <person name="Cannon C."/>
            <person name="Castanera R."/>
            <person name="Culley D."/>
            <person name="Daum C."/>
            <person name="Ezra D."/>
            <person name="Gonzalez J."/>
            <person name="Henrissat B."/>
            <person name="Kuo A."/>
            <person name="Liang C."/>
            <person name="Lipzen A."/>
            <person name="Lutzoni F."/>
            <person name="Magnuson J."/>
            <person name="Mondo S."/>
            <person name="Nolan M."/>
            <person name="Ohm R."/>
            <person name="Pangilinan J."/>
            <person name="Park H.-J."/>
            <person name="Ramirez L."/>
            <person name="Alfaro M."/>
            <person name="Sun H."/>
            <person name="Tritt A."/>
            <person name="Yoshinaga Y."/>
            <person name="Zwiers L.-H."/>
            <person name="Turgeon B."/>
            <person name="Goodwin S."/>
            <person name="Spatafora J."/>
            <person name="Crous P."/>
            <person name="Grigoriev I."/>
        </authorList>
    </citation>
    <scope>NUCLEOTIDE SEQUENCE [LARGE SCALE GENOMIC DNA]</scope>
    <source>
        <strain evidence="3">CECT 20119</strain>
    </source>
</reference>
<sequence>MDSGPFWRDKGGNGFCSGDGGGRIRILALSAAAPPFRSSPGDARRAWQRAERADTAGMSLLNTRDEPNRAGIPPPIWVRRCIFDPGDAARNECRG</sequence>
<proteinExistence type="predicted"/>
<feature type="compositionally biased region" description="Basic and acidic residues" evidence="1">
    <location>
        <begin position="42"/>
        <end position="54"/>
    </location>
</feature>